<organism evidence="1 2">
    <name type="scientific">Filimonas effusa</name>
    <dbReference type="NCBI Taxonomy" id="2508721"/>
    <lineage>
        <taxon>Bacteria</taxon>
        <taxon>Pseudomonadati</taxon>
        <taxon>Bacteroidota</taxon>
        <taxon>Chitinophagia</taxon>
        <taxon>Chitinophagales</taxon>
        <taxon>Chitinophagaceae</taxon>
        <taxon>Filimonas</taxon>
    </lineage>
</organism>
<protein>
    <recommendedName>
        <fullName evidence="3">GAF domain-containing protein</fullName>
    </recommendedName>
</protein>
<dbReference type="EMBL" id="SDHZ01000001">
    <property type="protein sequence ID" value="RXK86971.1"/>
    <property type="molecule type" value="Genomic_DNA"/>
</dbReference>
<evidence type="ECO:0000313" key="1">
    <source>
        <dbReference type="EMBL" id="RXK86971.1"/>
    </source>
</evidence>
<sequence length="286" mass="32597">MVNWEQVAIRFANQTGTWEHDNDIAGFLPYSIGILRKISGAYLSLRVVIEDDAVSRVKDANPSFMNGMVLDSKAVLELLREHQYKVICWKTIPEKHNLFSDILQALSTAVIIPVKKRDTYHIVILGWMEPQSFNDFFDDAALLIQKRMQEILAQSKADQELQQRAGHMLAVLRTLPYSLVYIDDDSTASGWANRRATALLQLKEFGFQEPGILPEALEKLREQAINKEQLRIEMSQRLSSSSSKVENWIWSLGSPLNITLAVTCMPVVEQDIIKGRLWIIREETAV</sequence>
<keyword evidence="2" id="KW-1185">Reference proteome</keyword>
<accession>A0A4Q1DBX2</accession>
<proteinExistence type="predicted"/>
<dbReference type="AlphaFoldDB" id="A0A4Q1DBX2"/>
<name>A0A4Q1DBX2_9BACT</name>
<gene>
    <name evidence="1" type="ORF">ESB13_09360</name>
</gene>
<dbReference type="RefSeq" id="WP_129002720.1">
    <property type="nucleotide sequence ID" value="NZ_SDHZ01000001.1"/>
</dbReference>
<dbReference type="Proteomes" id="UP000290545">
    <property type="component" value="Unassembled WGS sequence"/>
</dbReference>
<evidence type="ECO:0000313" key="2">
    <source>
        <dbReference type="Proteomes" id="UP000290545"/>
    </source>
</evidence>
<evidence type="ECO:0008006" key="3">
    <source>
        <dbReference type="Google" id="ProtNLM"/>
    </source>
</evidence>
<comment type="caution">
    <text evidence="1">The sequence shown here is derived from an EMBL/GenBank/DDBJ whole genome shotgun (WGS) entry which is preliminary data.</text>
</comment>
<reference evidence="1 2" key="1">
    <citation type="submission" date="2019-01" db="EMBL/GenBank/DDBJ databases">
        <title>Filimonas sp. strain TTM-71.</title>
        <authorList>
            <person name="Chen W.-M."/>
        </authorList>
    </citation>
    <scope>NUCLEOTIDE SEQUENCE [LARGE SCALE GENOMIC DNA]</scope>
    <source>
        <strain evidence="1 2">TTM-71</strain>
    </source>
</reference>
<dbReference type="OrthoDB" id="644804at2"/>